<evidence type="ECO:0000313" key="2">
    <source>
        <dbReference type="Proteomes" id="UP000504606"/>
    </source>
</evidence>
<evidence type="ECO:0000259" key="1">
    <source>
        <dbReference type="Pfam" id="PF10551"/>
    </source>
</evidence>
<dbReference type="Proteomes" id="UP000504606">
    <property type="component" value="Unplaced"/>
</dbReference>
<accession>A0A9C6XT16</accession>
<dbReference type="Pfam" id="PF10551">
    <property type="entry name" value="MULE"/>
    <property type="match status" value="1"/>
</dbReference>
<dbReference type="RefSeq" id="XP_052129972.1">
    <property type="nucleotide sequence ID" value="XM_052274012.1"/>
</dbReference>
<protein>
    <submittedName>
        <fullName evidence="3">Uncharacterized protein LOC127751057</fullName>
    </submittedName>
</protein>
<dbReference type="OrthoDB" id="8192602at2759"/>
<gene>
    <name evidence="3" type="primary">LOC127751057</name>
</gene>
<organism evidence="2 3">
    <name type="scientific">Frankliniella occidentalis</name>
    <name type="common">Western flower thrips</name>
    <name type="synonym">Euthrips occidentalis</name>
    <dbReference type="NCBI Taxonomy" id="133901"/>
    <lineage>
        <taxon>Eukaryota</taxon>
        <taxon>Metazoa</taxon>
        <taxon>Ecdysozoa</taxon>
        <taxon>Arthropoda</taxon>
        <taxon>Hexapoda</taxon>
        <taxon>Insecta</taxon>
        <taxon>Pterygota</taxon>
        <taxon>Neoptera</taxon>
        <taxon>Paraneoptera</taxon>
        <taxon>Thysanoptera</taxon>
        <taxon>Terebrantia</taxon>
        <taxon>Thripoidea</taxon>
        <taxon>Thripidae</taxon>
        <taxon>Frankliniella</taxon>
    </lineage>
</organism>
<name>A0A9C6XT16_FRAOC</name>
<sequence length="187" mass="21648">MRRARLENRPRIPHTLKQLNKVLTMRRFRLLSKTMDGEDQLFAGRAGSASRKTLSLLFVTKRMLRYMGKRVRRIFCDATFSPVPRGMKASQVWTISTVRLHHVVPLVRVLMRKRTKATYTAVLEKLKELAPGFKPREVFADFEPGEQAALALAFPNATVHGCLFHYVKVVIFKSSSRLIQLFLYSQW</sequence>
<feature type="domain" description="MULE transposase" evidence="1">
    <location>
        <begin position="75"/>
        <end position="168"/>
    </location>
</feature>
<keyword evidence="2" id="KW-1185">Reference proteome</keyword>
<dbReference type="AlphaFoldDB" id="A0A9C6XT16"/>
<dbReference type="InterPro" id="IPR018289">
    <property type="entry name" value="MULE_transposase_dom"/>
</dbReference>
<proteinExistence type="predicted"/>
<dbReference type="GeneID" id="127751057"/>
<reference evidence="3" key="1">
    <citation type="submission" date="2025-08" db="UniProtKB">
        <authorList>
            <consortium name="RefSeq"/>
        </authorList>
    </citation>
    <scope>IDENTIFICATION</scope>
    <source>
        <tissue evidence="3">Whole organism</tissue>
    </source>
</reference>
<dbReference type="KEGG" id="foc:127751057"/>
<evidence type="ECO:0000313" key="3">
    <source>
        <dbReference type="RefSeq" id="XP_052129972.1"/>
    </source>
</evidence>